<dbReference type="SUPFAM" id="SSF103481">
    <property type="entry name" value="Multidrug resistance efflux transporter EmrE"/>
    <property type="match status" value="2"/>
</dbReference>
<protein>
    <submittedName>
        <fullName evidence="9">Drug/metabolite transporter (DMT)-like permease</fullName>
    </submittedName>
</protein>
<dbReference type="EMBL" id="JAUSZI010000002">
    <property type="protein sequence ID" value="MDQ1027343.1"/>
    <property type="molecule type" value="Genomic_DNA"/>
</dbReference>
<accession>A0ABU0SUW8</accession>
<evidence type="ECO:0000256" key="6">
    <source>
        <dbReference type="SAM" id="MobiDB-lite"/>
    </source>
</evidence>
<dbReference type="InterPro" id="IPR037185">
    <property type="entry name" value="EmrE-like"/>
</dbReference>
<comment type="caution">
    <text evidence="9">The sequence shown here is derived from an EMBL/GenBank/DDBJ whole genome shotgun (WGS) entry which is preliminary data.</text>
</comment>
<evidence type="ECO:0000256" key="5">
    <source>
        <dbReference type="ARBA" id="ARBA00023136"/>
    </source>
</evidence>
<name>A0ABU0SUW8_9ACTN</name>
<feature type="compositionally biased region" description="Basic and acidic residues" evidence="6">
    <location>
        <begin position="399"/>
        <end position="417"/>
    </location>
</feature>
<sequence length="457" mass="48485">MLESESVPRVKSRIDPLSIAAMAIAVVSISATAPLTAAATASPLAMAFWRNALGFATLGPFLLILRRREVVRVVRGERGLLRPEQWRPMVFGFLAATALALHFAAFMTSTQLTSVAMSTALVATQPVWQALIAAGQGVRASRRTWAGLTLAVIGAAAAAGVDIQSGSRTALLGDLLALAGAVAQAGYAALSEKSRADVSTPLYSTVTSLVCGIELLAACWLFDIPLTGFDRTTQLSLLGLLILPQLLGLGALNFVLGRTSATTMSVLLLLETPVAALMAWSLMDQGVAPATVPGLLLIIIGVTVVMTSDSGKKPVPREDDLRGPHELRWQDEQRRQDNAGAGAPPYPAYAPYPSQLPPTVGVSTVSTVGEPTDSTPAHAFEAWAAFETARPTTPRHPPLRPDARRDPRVDWARRPGDESPTIQLSYHGAGAFDTMFLGGRPPRPEEPRPDFENTHGT</sequence>
<evidence type="ECO:0000256" key="2">
    <source>
        <dbReference type="ARBA" id="ARBA00007362"/>
    </source>
</evidence>
<dbReference type="InterPro" id="IPR000620">
    <property type="entry name" value="EamA_dom"/>
</dbReference>
<gene>
    <name evidence="9" type="ORF">QF035_004925</name>
</gene>
<feature type="transmembrane region" description="Helical" evidence="7">
    <location>
        <begin position="86"/>
        <end position="106"/>
    </location>
</feature>
<dbReference type="Pfam" id="PF00892">
    <property type="entry name" value="EamA"/>
    <property type="match status" value="2"/>
</dbReference>
<evidence type="ECO:0000259" key="8">
    <source>
        <dbReference type="Pfam" id="PF00892"/>
    </source>
</evidence>
<feature type="transmembrane region" description="Helical" evidence="7">
    <location>
        <begin position="145"/>
        <end position="163"/>
    </location>
</feature>
<comment type="similarity">
    <text evidence="2">Belongs to the EamA transporter family.</text>
</comment>
<feature type="transmembrane region" description="Helical" evidence="7">
    <location>
        <begin position="47"/>
        <end position="65"/>
    </location>
</feature>
<evidence type="ECO:0000256" key="7">
    <source>
        <dbReference type="SAM" id="Phobius"/>
    </source>
</evidence>
<proteinExistence type="inferred from homology"/>
<feature type="transmembrane region" description="Helical" evidence="7">
    <location>
        <begin position="235"/>
        <end position="256"/>
    </location>
</feature>
<evidence type="ECO:0000256" key="3">
    <source>
        <dbReference type="ARBA" id="ARBA00022692"/>
    </source>
</evidence>
<dbReference type="PANTHER" id="PTHR32322:SF2">
    <property type="entry name" value="EAMA DOMAIN-CONTAINING PROTEIN"/>
    <property type="match status" value="1"/>
</dbReference>
<feature type="transmembrane region" description="Helical" evidence="7">
    <location>
        <begin position="20"/>
        <end position="41"/>
    </location>
</feature>
<evidence type="ECO:0000256" key="4">
    <source>
        <dbReference type="ARBA" id="ARBA00022989"/>
    </source>
</evidence>
<feature type="domain" description="EamA" evidence="8">
    <location>
        <begin position="19"/>
        <end position="156"/>
    </location>
</feature>
<dbReference type="PANTHER" id="PTHR32322">
    <property type="entry name" value="INNER MEMBRANE TRANSPORTER"/>
    <property type="match status" value="1"/>
</dbReference>
<feature type="domain" description="EamA" evidence="8">
    <location>
        <begin position="172"/>
        <end position="306"/>
    </location>
</feature>
<evidence type="ECO:0000313" key="10">
    <source>
        <dbReference type="Proteomes" id="UP001230328"/>
    </source>
</evidence>
<feature type="transmembrane region" description="Helical" evidence="7">
    <location>
        <begin position="263"/>
        <end position="282"/>
    </location>
</feature>
<keyword evidence="4 7" id="KW-1133">Transmembrane helix</keyword>
<feature type="transmembrane region" description="Helical" evidence="7">
    <location>
        <begin position="288"/>
        <end position="307"/>
    </location>
</feature>
<organism evidence="9 10">
    <name type="scientific">Streptomyces umbrinus</name>
    <dbReference type="NCBI Taxonomy" id="67370"/>
    <lineage>
        <taxon>Bacteria</taxon>
        <taxon>Bacillati</taxon>
        <taxon>Actinomycetota</taxon>
        <taxon>Actinomycetes</taxon>
        <taxon>Kitasatosporales</taxon>
        <taxon>Streptomycetaceae</taxon>
        <taxon>Streptomyces</taxon>
        <taxon>Streptomyces phaeochromogenes group</taxon>
    </lineage>
</organism>
<feature type="transmembrane region" description="Helical" evidence="7">
    <location>
        <begin position="112"/>
        <end position="133"/>
    </location>
</feature>
<keyword evidence="3 7" id="KW-0812">Transmembrane</keyword>
<feature type="transmembrane region" description="Helical" evidence="7">
    <location>
        <begin position="169"/>
        <end position="190"/>
    </location>
</feature>
<keyword evidence="5 7" id="KW-0472">Membrane</keyword>
<feature type="compositionally biased region" description="Basic and acidic residues" evidence="6">
    <location>
        <begin position="442"/>
        <end position="457"/>
    </location>
</feature>
<evidence type="ECO:0000313" key="9">
    <source>
        <dbReference type="EMBL" id="MDQ1027343.1"/>
    </source>
</evidence>
<feature type="region of interest" description="Disordered" evidence="6">
    <location>
        <begin position="390"/>
        <end position="457"/>
    </location>
</feature>
<evidence type="ECO:0000256" key="1">
    <source>
        <dbReference type="ARBA" id="ARBA00004141"/>
    </source>
</evidence>
<feature type="region of interest" description="Disordered" evidence="6">
    <location>
        <begin position="310"/>
        <end position="329"/>
    </location>
</feature>
<comment type="subcellular location">
    <subcellularLocation>
        <location evidence="1">Membrane</location>
        <topology evidence="1">Multi-pass membrane protein</topology>
    </subcellularLocation>
</comment>
<keyword evidence="10" id="KW-1185">Reference proteome</keyword>
<reference evidence="9 10" key="1">
    <citation type="submission" date="2023-07" db="EMBL/GenBank/DDBJ databases">
        <title>Comparative genomics of wheat-associated soil bacteria to identify genetic determinants of phenazine resistance.</title>
        <authorList>
            <person name="Mouncey N."/>
        </authorList>
    </citation>
    <scope>NUCLEOTIDE SEQUENCE [LARGE SCALE GENOMIC DNA]</scope>
    <source>
        <strain evidence="9 10">V2I4</strain>
    </source>
</reference>
<feature type="transmembrane region" description="Helical" evidence="7">
    <location>
        <begin position="202"/>
        <end position="223"/>
    </location>
</feature>
<dbReference type="Proteomes" id="UP001230328">
    <property type="component" value="Unassembled WGS sequence"/>
</dbReference>
<dbReference type="InterPro" id="IPR050638">
    <property type="entry name" value="AA-Vitamin_Transporters"/>
</dbReference>